<dbReference type="EMBL" id="SZZP01000019">
    <property type="protein sequence ID" value="TKV78009.1"/>
    <property type="molecule type" value="Genomic_DNA"/>
</dbReference>
<dbReference type="Pfam" id="PF18144">
    <property type="entry name" value="SMODS"/>
    <property type="match status" value="1"/>
</dbReference>
<evidence type="ECO:0000313" key="3">
    <source>
        <dbReference type="Proteomes" id="UP000305095"/>
    </source>
</evidence>
<dbReference type="Proteomes" id="UP000305095">
    <property type="component" value="Unassembled WGS sequence"/>
</dbReference>
<comment type="caution">
    <text evidence="2">The sequence shown here is derived from an EMBL/GenBank/DDBJ whole genome shotgun (WGS) entry which is preliminary data.</text>
</comment>
<dbReference type="SUPFAM" id="SSF81301">
    <property type="entry name" value="Nucleotidyltransferase"/>
    <property type="match status" value="1"/>
</dbReference>
<dbReference type="InterPro" id="IPR006116">
    <property type="entry name" value="NT_2-5OAS_ClassI-CCAase"/>
</dbReference>
<proteinExistence type="predicted"/>
<protein>
    <submittedName>
        <fullName evidence="2">Nucleotidyltransferase</fullName>
    </submittedName>
</protein>
<organism evidence="2 3">
    <name type="scientific">Bradyrhizobium elkanii</name>
    <dbReference type="NCBI Taxonomy" id="29448"/>
    <lineage>
        <taxon>Bacteria</taxon>
        <taxon>Pseudomonadati</taxon>
        <taxon>Pseudomonadota</taxon>
        <taxon>Alphaproteobacteria</taxon>
        <taxon>Hyphomicrobiales</taxon>
        <taxon>Nitrobacteraceae</taxon>
        <taxon>Bradyrhizobium</taxon>
    </lineage>
</organism>
<dbReference type="CDD" id="cd05400">
    <property type="entry name" value="NT_2-5OAS_ClassI-CCAase"/>
    <property type="match status" value="1"/>
</dbReference>
<accession>A0A4U6RSW5</accession>
<dbReference type="InterPro" id="IPR043519">
    <property type="entry name" value="NT_sf"/>
</dbReference>
<evidence type="ECO:0000256" key="1">
    <source>
        <dbReference type="ARBA" id="ARBA00023118"/>
    </source>
</evidence>
<dbReference type="GO" id="GO:0016779">
    <property type="term" value="F:nucleotidyltransferase activity"/>
    <property type="evidence" value="ECO:0007669"/>
    <property type="project" value="InterPro"/>
</dbReference>
<dbReference type="AlphaFoldDB" id="A0A4U6RSW5"/>
<gene>
    <name evidence="2" type="ORF">FDV58_27810</name>
</gene>
<name>A0A4U6RSW5_BRAEL</name>
<dbReference type="RefSeq" id="WP_137481827.1">
    <property type="nucleotide sequence ID" value="NZ_SZZP01000019.1"/>
</dbReference>
<keyword evidence="1" id="KW-0051">Antiviral defense</keyword>
<sequence>MNVAYPGPWPVIADYDALLMDVARRIQLSKTKHEVAETNFRALCQHVDREGSPLEKRVIECYPSGSFATGTAIASRVAKDQHDVDVVMELDVAPDTEPSLILALLFEAINGDEGSRYHGKVKQNSRCVTVEYGDGTTVDLMPVVRINGPDRAGHLFHHKREARESYHKKVNPWGFAKHFNDHVDFDPAFHDLFKGRRLLVDGKIVERAETQPMPDHVPIEEKSARVVALQLLKRARDIAWRAPNRKGRKPPSVALSAMALDAGPVHSGLLDEVIAIANHIRARLTETNGPRGTLRILNPAYPLDEFTDRWPENKAAQDLYERDLLRLVVALHKLRNDNLSIAEKQDLLKQLFGETAASYAIDSMLDAHRHEMDANRLSLSSTGKVLGVAPLAVVGSASSTAAKAATREGGGELSE</sequence>
<reference evidence="2 3" key="1">
    <citation type="submission" date="2019-05" db="EMBL/GenBank/DDBJ databases">
        <title>Draft Genome of Bradyrhizobium elkanii strain SEMIA 938, Used in Commercial Inoculants for Lupinus spp. in Brazil.</title>
        <authorList>
            <person name="Hungria M."/>
            <person name="Delamuta J.R.M."/>
            <person name="Ribeiro R.A."/>
            <person name="Nogueira M.A."/>
        </authorList>
    </citation>
    <scope>NUCLEOTIDE SEQUENCE [LARGE SCALE GENOMIC DNA]</scope>
    <source>
        <strain evidence="2 3">Semia 938</strain>
    </source>
</reference>
<evidence type="ECO:0000313" key="2">
    <source>
        <dbReference type="EMBL" id="TKV78009.1"/>
    </source>
</evidence>
<keyword evidence="2" id="KW-0808">Transferase</keyword>
<dbReference type="GO" id="GO:0051607">
    <property type="term" value="P:defense response to virus"/>
    <property type="evidence" value="ECO:0007669"/>
    <property type="project" value="UniProtKB-KW"/>
</dbReference>